<evidence type="ECO:0000256" key="5">
    <source>
        <dbReference type="ARBA" id="ARBA00022840"/>
    </source>
</evidence>
<comment type="similarity">
    <text evidence="1">Belongs to the carbohydrate kinase PfkB family.</text>
</comment>
<keyword evidence="3" id="KW-0547">Nucleotide-binding</keyword>
<accession>A0A921IM80</accession>
<gene>
    <name evidence="7" type="ORF">K8U80_00650</name>
</gene>
<dbReference type="PANTHER" id="PTHR43085">
    <property type="entry name" value="HEXOKINASE FAMILY MEMBER"/>
    <property type="match status" value="1"/>
</dbReference>
<sequence length="317" mass="33235">MYDVTALGEVLIDFTEAGTSENGMSLFERNPGGAPANVLVALEHLGHDTAFIGKVGTDMHGVFLREVLEGERIDCTGLVSDPDCFTTLAFVGLSPAGERTFSFARKPGADTQLAPEELAREVIASSKVFHVGSLSLTDEPVRSAMHAAIKLAREAGCTLSYDPNYRANLWPSAEVATEHMRSIVADMDLMKISDEECALMTGVSDPVQASALLLERGPKVVAVTLGGSGALVRTADGVREVPGFPAKVVDTTGAGDSFWGGFLAAFVESGRAAGDVTVEEAARFARMGNAVASLCVRSRGGIPAMPSRSDVEALLTA</sequence>
<dbReference type="InterPro" id="IPR011611">
    <property type="entry name" value="PfkB_dom"/>
</dbReference>
<dbReference type="Pfam" id="PF00294">
    <property type="entry name" value="PfkB"/>
    <property type="match status" value="1"/>
</dbReference>
<organism evidence="7 8">
    <name type="scientific">Collinsella ihumii</name>
    <dbReference type="NCBI Taxonomy" id="1720204"/>
    <lineage>
        <taxon>Bacteria</taxon>
        <taxon>Bacillati</taxon>
        <taxon>Actinomycetota</taxon>
        <taxon>Coriobacteriia</taxon>
        <taxon>Coriobacteriales</taxon>
        <taxon>Coriobacteriaceae</taxon>
        <taxon>Collinsella</taxon>
    </lineage>
</organism>
<protein>
    <submittedName>
        <fullName evidence="7">Carbohydrate kinase</fullName>
    </submittedName>
</protein>
<dbReference type="PANTHER" id="PTHR43085:SF1">
    <property type="entry name" value="PSEUDOURIDINE KINASE-RELATED"/>
    <property type="match status" value="1"/>
</dbReference>
<dbReference type="Gene3D" id="3.40.1190.20">
    <property type="match status" value="1"/>
</dbReference>
<keyword evidence="5" id="KW-0067">ATP-binding</keyword>
<reference evidence="7" key="1">
    <citation type="journal article" date="2021" name="PeerJ">
        <title>Extensive microbial diversity within the chicken gut microbiome revealed by metagenomics and culture.</title>
        <authorList>
            <person name="Gilroy R."/>
            <person name="Ravi A."/>
            <person name="Getino M."/>
            <person name="Pursley I."/>
            <person name="Horton D.L."/>
            <person name="Alikhan N.F."/>
            <person name="Baker D."/>
            <person name="Gharbi K."/>
            <person name="Hall N."/>
            <person name="Watson M."/>
            <person name="Adriaenssens E.M."/>
            <person name="Foster-Nyarko E."/>
            <person name="Jarju S."/>
            <person name="Secka A."/>
            <person name="Antonio M."/>
            <person name="Oren A."/>
            <person name="Chaudhuri R.R."/>
            <person name="La Ragione R."/>
            <person name="Hildebrand F."/>
            <person name="Pallen M.J."/>
        </authorList>
    </citation>
    <scope>NUCLEOTIDE SEQUENCE</scope>
    <source>
        <strain evidence="7">ChiGjej2B2-7701</strain>
    </source>
</reference>
<dbReference type="InterPro" id="IPR029056">
    <property type="entry name" value="Ribokinase-like"/>
</dbReference>
<dbReference type="GO" id="GO:0016301">
    <property type="term" value="F:kinase activity"/>
    <property type="evidence" value="ECO:0007669"/>
    <property type="project" value="UniProtKB-KW"/>
</dbReference>
<feature type="domain" description="Carbohydrate kinase PfkB" evidence="6">
    <location>
        <begin position="3"/>
        <end position="307"/>
    </location>
</feature>
<keyword evidence="2" id="KW-0808">Transferase</keyword>
<dbReference type="SUPFAM" id="SSF53613">
    <property type="entry name" value="Ribokinase-like"/>
    <property type="match status" value="1"/>
</dbReference>
<comment type="caution">
    <text evidence="7">The sequence shown here is derived from an EMBL/GenBank/DDBJ whole genome shotgun (WGS) entry which is preliminary data.</text>
</comment>
<evidence type="ECO:0000259" key="6">
    <source>
        <dbReference type="Pfam" id="PF00294"/>
    </source>
</evidence>
<evidence type="ECO:0000256" key="1">
    <source>
        <dbReference type="ARBA" id="ARBA00010688"/>
    </source>
</evidence>
<proteinExistence type="inferred from homology"/>
<reference evidence="7" key="2">
    <citation type="submission" date="2021-09" db="EMBL/GenBank/DDBJ databases">
        <authorList>
            <person name="Gilroy R."/>
        </authorList>
    </citation>
    <scope>NUCLEOTIDE SEQUENCE</scope>
    <source>
        <strain evidence="7">ChiGjej2B2-7701</strain>
    </source>
</reference>
<keyword evidence="4 7" id="KW-0418">Kinase</keyword>
<dbReference type="InterPro" id="IPR050306">
    <property type="entry name" value="PfkB_Carbo_kinase"/>
</dbReference>
<evidence type="ECO:0000256" key="2">
    <source>
        <dbReference type="ARBA" id="ARBA00022679"/>
    </source>
</evidence>
<dbReference type="GO" id="GO:0005524">
    <property type="term" value="F:ATP binding"/>
    <property type="evidence" value="ECO:0007669"/>
    <property type="project" value="UniProtKB-KW"/>
</dbReference>
<name>A0A921IM80_9ACTN</name>
<evidence type="ECO:0000256" key="4">
    <source>
        <dbReference type="ARBA" id="ARBA00022777"/>
    </source>
</evidence>
<dbReference type="AlphaFoldDB" id="A0A921IM80"/>
<evidence type="ECO:0000313" key="7">
    <source>
        <dbReference type="EMBL" id="HJG29885.1"/>
    </source>
</evidence>
<dbReference type="Proteomes" id="UP000746751">
    <property type="component" value="Unassembled WGS sequence"/>
</dbReference>
<dbReference type="CDD" id="cd01167">
    <property type="entry name" value="bac_FRK"/>
    <property type="match status" value="1"/>
</dbReference>
<evidence type="ECO:0000256" key="3">
    <source>
        <dbReference type="ARBA" id="ARBA00022741"/>
    </source>
</evidence>
<dbReference type="PROSITE" id="PS00584">
    <property type="entry name" value="PFKB_KINASES_2"/>
    <property type="match status" value="1"/>
</dbReference>
<evidence type="ECO:0000313" key="8">
    <source>
        <dbReference type="Proteomes" id="UP000746751"/>
    </source>
</evidence>
<dbReference type="EMBL" id="DYVF01000004">
    <property type="protein sequence ID" value="HJG29885.1"/>
    <property type="molecule type" value="Genomic_DNA"/>
</dbReference>
<dbReference type="InterPro" id="IPR002173">
    <property type="entry name" value="Carboh/pur_kinase_PfkB_CS"/>
</dbReference>